<gene>
    <name evidence="7" type="ORF">DXD79_33575</name>
</gene>
<evidence type="ECO:0000256" key="4">
    <source>
        <dbReference type="ARBA" id="ARBA00023139"/>
    </source>
</evidence>
<feature type="compositionally biased region" description="Low complexity" evidence="6">
    <location>
        <begin position="40"/>
        <end position="52"/>
    </location>
</feature>
<feature type="region of interest" description="Disordered" evidence="6">
    <location>
        <begin position="36"/>
        <end position="56"/>
    </location>
</feature>
<dbReference type="InterPro" id="IPR006059">
    <property type="entry name" value="SBP"/>
</dbReference>
<dbReference type="EMBL" id="QSON01000042">
    <property type="protein sequence ID" value="RGI94162.1"/>
    <property type="molecule type" value="Genomic_DNA"/>
</dbReference>
<dbReference type="Proteomes" id="UP000263014">
    <property type="component" value="Unassembled WGS sequence"/>
</dbReference>
<dbReference type="PANTHER" id="PTHR43649:SF33">
    <property type="entry name" value="POLYGALACTURONAN_RHAMNOGALACTURONAN-BINDING PROTEIN YTCQ"/>
    <property type="match status" value="1"/>
</dbReference>
<comment type="caution">
    <text evidence="7">The sequence shown here is derived from an EMBL/GenBank/DDBJ whole genome shotgun (WGS) entry which is preliminary data.</text>
</comment>
<keyword evidence="3" id="KW-0472">Membrane</keyword>
<sequence length="443" mass="48350">MDLSKKGRVPEMKKGAALLAGVLAAAAVLSGCGGQGNNGSTTSADSAAAESTTEGKAKASGEKVTISLLSWNTDEILGEFIAGFEQENPNIKIDLQYVPPVQQYVDKFSVLAASGQMTDMFYIAAENKQEVISKGVAEDISDMEIFSRIDPATSATYGKDGKIYGYSPDAWIGGIFYNKDLFEQAGIEKEPETWQDFVDCAAKLKAIGVEPYLDDADNVHNLAQDLYQCSVISQEPDADVQINEGKATFQEKYTEPLKLWYDDMIASGLYSQMALGLNSDQVIDMFANGEVAMMHGGPWNIATIEQKNPEMNYDIFGLSDNSGNRVLPGAVNVGLSVSTTSEHKDACRAFIEYMARDENIVKWQKVTNNAIIVEGIDYTMGTVFEKFKEDAVSGSFYLPQIVWNNSSGIYKEFLSGIQDTITGADTIENIPVRLDEKQAELSQ</sequence>
<dbReference type="SUPFAM" id="SSF53850">
    <property type="entry name" value="Periplasmic binding protein-like II"/>
    <property type="match status" value="1"/>
</dbReference>
<keyword evidence="1" id="KW-1003">Cell membrane</keyword>
<dbReference type="Gene3D" id="3.40.190.10">
    <property type="entry name" value="Periplasmic binding protein-like II"/>
    <property type="match status" value="2"/>
</dbReference>
<dbReference type="Pfam" id="PF01547">
    <property type="entry name" value="SBP_bac_1"/>
    <property type="match status" value="1"/>
</dbReference>
<dbReference type="PROSITE" id="PS51257">
    <property type="entry name" value="PROKAR_LIPOPROTEIN"/>
    <property type="match status" value="1"/>
</dbReference>
<dbReference type="PANTHER" id="PTHR43649">
    <property type="entry name" value="ARABINOSE-BINDING PROTEIN-RELATED"/>
    <property type="match status" value="1"/>
</dbReference>
<accession>A0A374NXM8</accession>
<evidence type="ECO:0000256" key="3">
    <source>
        <dbReference type="ARBA" id="ARBA00023136"/>
    </source>
</evidence>
<dbReference type="InterPro" id="IPR050490">
    <property type="entry name" value="Bact_solute-bd_prot1"/>
</dbReference>
<evidence type="ECO:0000256" key="2">
    <source>
        <dbReference type="ARBA" id="ARBA00022729"/>
    </source>
</evidence>
<name>A0A374NXM8_9FIRM</name>
<evidence type="ECO:0000256" key="1">
    <source>
        <dbReference type="ARBA" id="ARBA00022475"/>
    </source>
</evidence>
<evidence type="ECO:0000256" key="5">
    <source>
        <dbReference type="ARBA" id="ARBA00023288"/>
    </source>
</evidence>
<evidence type="ECO:0000313" key="8">
    <source>
        <dbReference type="Proteomes" id="UP000263014"/>
    </source>
</evidence>
<proteinExistence type="predicted"/>
<evidence type="ECO:0000256" key="6">
    <source>
        <dbReference type="SAM" id="MobiDB-lite"/>
    </source>
</evidence>
<evidence type="ECO:0000313" key="7">
    <source>
        <dbReference type="EMBL" id="RGI94162.1"/>
    </source>
</evidence>
<organism evidence="7 8">
    <name type="scientific">Hungatella hathewayi</name>
    <dbReference type="NCBI Taxonomy" id="154046"/>
    <lineage>
        <taxon>Bacteria</taxon>
        <taxon>Bacillati</taxon>
        <taxon>Bacillota</taxon>
        <taxon>Clostridia</taxon>
        <taxon>Lachnospirales</taxon>
        <taxon>Lachnospiraceae</taxon>
        <taxon>Hungatella</taxon>
    </lineage>
</organism>
<keyword evidence="5" id="KW-0449">Lipoprotein</keyword>
<dbReference type="AlphaFoldDB" id="A0A374NXM8"/>
<keyword evidence="4" id="KW-0564">Palmitate</keyword>
<keyword evidence="2" id="KW-0732">Signal</keyword>
<protein>
    <submittedName>
        <fullName evidence="7">Extracellular solute-binding protein</fullName>
    </submittedName>
</protein>
<reference evidence="7 8" key="1">
    <citation type="submission" date="2018-08" db="EMBL/GenBank/DDBJ databases">
        <title>A genome reference for cultivated species of the human gut microbiota.</title>
        <authorList>
            <person name="Zou Y."/>
            <person name="Xue W."/>
            <person name="Luo G."/>
        </authorList>
    </citation>
    <scope>NUCLEOTIDE SEQUENCE [LARGE SCALE GENOMIC DNA]</scope>
    <source>
        <strain evidence="7 8">TM09-12</strain>
    </source>
</reference>